<dbReference type="RefSeq" id="WP_100904904.1">
    <property type="nucleotide sequence ID" value="NZ_CP017766.1"/>
</dbReference>
<protein>
    <submittedName>
        <fullName evidence="1">Uncharacterized protein</fullName>
    </submittedName>
</protein>
<proteinExistence type="predicted"/>
<name>A0A2H4VA04_9EURY</name>
<evidence type="ECO:0000313" key="1">
    <source>
        <dbReference type="EMBL" id="AUB54926.1"/>
    </source>
</evidence>
<sequence>MIIFKDGDDNTTSKVAKGTAIKFHNRILINPELFLKEWDKVYLFTDENVEEFQKYYNNKLSTVLQDRIHDLEGTS</sequence>
<dbReference type="Proteomes" id="UP000232806">
    <property type="component" value="Chromosome"/>
</dbReference>
<organism evidence="1 2">
    <name type="scientific">Methanobacterium subterraneum</name>
    <dbReference type="NCBI Taxonomy" id="59277"/>
    <lineage>
        <taxon>Archaea</taxon>
        <taxon>Methanobacteriati</taxon>
        <taxon>Methanobacteriota</taxon>
        <taxon>Methanomada group</taxon>
        <taxon>Methanobacteria</taxon>
        <taxon>Methanobacteriales</taxon>
        <taxon>Methanobacteriaceae</taxon>
        <taxon>Methanobacterium</taxon>
    </lineage>
</organism>
<dbReference type="OrthoDB" id="383957at2157"/>
<accession>A0A2H4VA04</accession>
<evidence type="ECO:0000313" key="2">
    <source>
        <dbReference type="Proteomes" id="UP000232806"/>
    </source>
</evidence>
<reference evidence="1 2" key="1">
    <citation type="submission" date="2016-10" db="EMBL/GenBank/DDBJ databases">
        <title>Comparative genomics between deep and shallow subseafloor isolates.</title>
        <authorList>
            <person name="Ishii S."/>
            <person name="Miller J.R."/>
            <person name="Sutton G."/>
            <person name="Suzuki S."/>
            <person name="Methe B."/>
            <person name="Inagaki F."/>
            <person name="Imachi H."/>
        </authorList>
    </citation>
    <scope>NUCLEOTIDE SEQUENCE [LARGE SCALE GENOMIC DNA]</scope>
    <source>
        <strain evidence="1 2">MO-MB1</strain>
    </source>
</reference>
<dbReference type="GeneID" id="35120343"/>
<dbReference type="EMBL" id="CP017766">
    <property type="protein sequence ID" value="AUB54926.1"/>
    <property type="molecule type" value="Genomic_DNA"/>
</dbReference>
<gene>
    <name evidence="1" type="ORF">BK007_02080</name>
</gene>
<dbReference type="AlphaFoldDB" id="A0A2H4VA04"/>